<name>A0ACA9JYM5_9GLOM</name>
<evidence type="ECO:0000313" key="2">
    <source>
        <dbReference type="Proteomes" id="UP000789525"/>
    </source>
</evidence>
<evidence type="ECO:0000313" key="1">
    <source>
        <dbReference type="EMBL" id="CAG8442438.1"/>
    </source>
</evidence>
<reference evidence="1" key="1">
    <citation type="submission" date="2021-06" db="EMBL/GenBank/DDBJ databases">
        <authorList>
            <person name="Kallberg Y."/>
            <person name="Tangrot J."/>
            <person name="Rosling A."/>
        </authorList>
    </citation>
    <scope>NUCLEOTIDE SEQUENCE</scope>
    <source>
        <strain evidence="1">CL356</strain>
    </source>
</reference>
<gene>
    <name evidence="1" type="ORF">ACOLOM_LOCUS318</name>
</gene>
<organism evidence="1 2">
    <name type="scientific">Acaulospora colombiana</name>
    <dbReference type="NCBI Taxonomy" id="27376"/>
    <lineage>
        <taxon>Eukaryota</taxon>
        <taxon>Fungi</taxon>
        <taxon>Fungi incertae sedis</taxon>
        <taxon>Mucoromycota</taxon>
        <taxon>Glomeromycotina</taxon>
        <taxon>Glomeromycetes</taxon>
        <taxon>Diversisporales</taxon>
        <taxon>Acaulosporaceae</taxon>
        <taxon>Acaulospora</taxon>
    </lineage>
</organism>
<proteinExistence type="predicted"/>
<dbReference type="Proteomes" id="UP000789525">
    <property type="component" value="Unassembled WGS sequence"/>
</dbReference>
<keyword evidence="2" id="KW-1185">Reference proteome</keyword>
<protein>
    <submittedName>
        <fullName evidence="1">3649_t:CDS:1</fullName>
    </submittedName>
</protein>
<accession>A0ACA9JYM5</accession>
<sequence length="343" mass="38744">MLIIHDPNDPNKNAYDYEYVMTVADWYHTPTGDPGMLPLLRSANYTGIDPVPDSADISGVGQYNCTIPTCVPPKFATYKVKKGKRYRFRIINMSAMSQFWVSIDEHPLTIIEIDGIPIHPATVKMLPINIAQRYSVIVSANQPIGNYWIRAHLSNCSLPVNNATINVNSPIFKNDNITGILHYDDAPFIIPTSEGYHTSEFNCYDVNSSLLKPYQQYPPVPRGEDIRRINITVAIQRINFVIDATMNNSSFVPDFTYPTNQRVIDGADFLISDNVYSYNKLNEPVEIVLNNTENRTHPFHLHGHAFWIIALGEAGSYNQSLDSLKYNFDDPPLRDTATVKELG</sequence>
<comment type="caution">
    <text evidence="1">The sequence shown here is derived from an EMBL/GenBank/DDBJ whole genome shotgun (WGS) entry which is preliminary data.</text>
</comment>
<dbReference type="EMBL" id="CAJVPT010000304">
    <property type="protein sequence ID" value="CAG8442438.1"/>
    <property type="molecule type" value="Genomic_DNA"/>
</dbReference>